<proteinExistence type="predicted"/>
<name>A0A4V1XAU2_9PEZI</name>
<evidence type="ECO:0000259" key="2">
    <source>
        <dbReference type="Pfam" id="PF24883"/>
    </source>
</evidence>
<sequence>MEAVGLASGILTFLDVSYKILKGTYEIHSAISGATLENTHASIVARDLEEVADGLKGDPTKIKDPKLIEISTKCHSLSQDLLKLLGKLQAKDGSRRQSFKAAWAVMRKQSDVKKIEERLDHYRSEIGLRLLFLICTGDSVLKQQLEQIRQMGVKVSNQNTRALEDLQNRLDSTLRKLQAHARETTARDKGIARDVHHIAIQSNESLKRIDDVHQEPDTVQPTQKQDGYGDLIENLDKLKALMEKMPYENRILRRLSFESILRREEAITDPVANTYAWMLRAPTSTLTNASAIRLPGLTVAGTPASEQDLRMEASAKFRSFLREDGQTFFISGRAGCGKSTLMKFLGHDSAVREDLGTWADGFKLVVVGMYFWGSDDLLQKSLKGFYMSILYHTLKQCPELINVIFPRSDGESLSSDAAEVQISELESAFSRLTELRNSETHRFCYFVDGLDEYDGDALEHRKLAEKLMAWANSRAVKVVCSARPHTVFLDLFNRASLNISFHQLTRSDIRDFAKSQFETYLGAPELREAKETCLDITEDIVSRADGVFLWASLVVRSLINGALEHENGECLRKRLQDCPDNLNSLFCNMLDKIDSSPWNRQCSNTVLYLATHNPFDRPLNALIYSWLPEVDWFRGESGTRKFPFSSKQRPLSEKEILQRHDYVRSLLHRSTHGLLEMVEVSETIPFFKYRVDFFHRSVRDYLREALESRAMDNPFSSAPQKIEAYSRLLAAEAKFAPNPSEERTPELLEEVVEYLRVRGDSTSKWPVRDDDRIIESAA</sequence>
<protein>
    <submittedName>
        <fullName evidence="4">Uncharacterized protein</fullName>
    </submittedName>
</protein>
<reference evidence="4 5" key="1">
    <citation type="submission" date="2018-06" db="EMBL/GenBank/DDBJ databases">
        <title>Complete Genomes of Monosporascus.</title>
        <authorList>
            <person name="Robinson A.J."/>
            <person name="Natvig D.O."/>
        </authorList>
    </citation>
    <scope>NUCLEOTIDE SEQUENCE [LARGE SCALE GENOMIC DNA]</scope>
    <source>
        <strain evidence="4 5">CBS 110550</strain>
    </source>
</reference>
<evidence type="ECO:0000313" key="5">
    <source>
        <dbReference type="Proteomes" id="UP000293360"/>
    </source>
</evidence>
<keyword evidence="5" id="KW-1185">Reference proteome</keyword>
<dbReference type="PANTHER" id="PTHR10039:SF5">
    <property type="entry name" value="NACHT DOMAIN-CONTAINING PROTEIN"/>
    <property type="match status" value="1"/>
</dbReference>
<dbReference type="Proteomes" id="UP000293360">
    <property type="component" value="Unassembled WGS sequence"/>
</dbReference>
<dbReference type="SUPFAM" id="SSF52540">
    <property type="entry name" value="P-loop containing nucleoside triphosphate hydrolases"/>
    <property type="match status" value="1"/>
</dbReference>
<dbReference type="InterPro" id="IPR027417">
    <property type="entry name" value="P-loop_NTPase"/>
</dbReference>
<evidence type="ECO:0000256" key="1">
    <source>
        <dbReference type="ARBA" id="ARBA00022737"/>
    </source>
</evidence>
<keyword evidence="1" id="KW-0677">Repeat</keyword>
<accession>A0A4V1XAU2</accession>
<dbReference type="InterPro" id="IPR056693">
    <property type="entry name" value="DUF7791"/>
</dbReference>
<dbReference type="InterPro" id="IPR056884">
    <property type="entry name" value="NPHP3-like_N"/>
</dbReference>
<organism evidence="4 5">
    <name type="scientific">Monosporascus ibericus</name>
    <dbReference type="NCBI Taxonomy" id="155417"/>
    <lineage>
        <taxon>Eukaryota</taxon>
        <taxon>Fungi</taxon>
        <taxon>Dikarya</taxon>
        <taxon>Ascomycota</taxon>
        <taxon>Pezizomycotina</taxon>
        <taxon>Sordariomycetes</taxon>
        <taxon>Xylariomycetidae</taxon>
        <taxon>Xylariales</taxon>
        <taxon>Xylariales incertae sedis</taxon>
        <taxon>Monosporascus</taxon>
    </lineage>
</organism>
<dbReference type="Gene3D" id="3.40.50.300">
    <property type="entry name" value="P-loop containing nucleotide triphosphate hydrolases"/>
    <property type="match status" value="1"/>
</dbReference>
<dbReference type="AlphaFoldDB" id="A0A4V1XAU2"/>
<gene>
    <name evidence="4" type="ORF">DL764_004773</name>
</gene>
<dbReference type="PANTHER" id="PTHR10039">
    <property type="entry name" value="AMELOGENIN"/>
    <property type="match status" value="1"/>
</dbReference>
<comment type="caution">
    <text evidence="4">The sequence shown here is derived from an EMBL/GenBank/DDBJ whole genome shotgun (WGS) entry which is preliminary data.</text>
</comment>
<dbReference type="EMBL" id="QJNU01000235">
    <property type="protein sequence ID" value="RYP03939.1"/>
    <property type="molecule type" value="Genomic_DNA"/>
</dbReference>
<dbReference type="Pfam" id="PF24883">
    <property type="entry name" value="NPHP3_N"/>
    <property type="match status" value="1"/>
</dbReference>
<dbReference type="OrthoDB" id="443402at2759"/>
<evidence type="ECO:0000313" key="4">
    <source>
        <dbReference type="EMBL" id="RYP03939.1"/>
    </source>
</evidence>
<evidence type="ECO:0000259" key="3">
    <source>
        <dbReference type="Pfam" id="PF25053"/>
    </source>
</evidence>
<feature type="domain" description="DUF7791" evidence="3">
    <location>
        <begin position="646"/>
        <end position="704"/>
    </location>
</feature>
<feature type="domain" description="Nephrocystin 3-like N-terminal" evidence="2">
    <location>
        <begin position="315"/>
        <end position="483"/>
    </location>
</feature>
<dbReference type="Pfam" id="PF25053">
    <property type="entry name" value="DUF7791"/>
    <property type="match status" value="1"/>
</dbReference>